<dbReference type="Proteomes" id="UP001497680">
    <property type="component" value="Unassembled WGS sequence"/>
</dbReference>
<reference evidence="1 2" key="1">
    <citation type="journal article" date="2022" name="New Phytol.">
        <title>Ecological generalism drives hyperdiversity of secondary metabolite gene clusters in xylarialean endophytes.</title>
        <authorList>
            <person name="Franco M.E.E."/>
            <person name="Wisecaver J.H."/>
            <person name="Arnold A.E."/>
            <person name="Ju Y.M."/>
            <person name="Slot J.C."/>
            <person name="Ahrendt S."/>
            <person name="Moore L.P."/>
            <person name="Eastman K.E."/>
            <person name="Scott K."/>
            <person name="Konkel Z."/>
            <person name="Mondo S.J."/>
            <person name="Kuo A."/>
            <person name="Hayes R.D."/>
            <person name="Haridas S."/>
            <person name="Andreopoulos B."/>
            <person name="Riley R."/>
            <person name="LaButti K."/>
            <person name="Pangilinan J."/>
            <person name="Lipzen A."/>
            <person name="Amirebrahimi M."/>
            <person name="Yan J."/>
            <person name="Adam C."/>
            <person name="Keymanesh K."/>
            <person name="Ng V."/>
            <person name="Louie K."/>
            <person name="Northen T."/>
            <person name="Drula E."/>
            <person name="Henrissat B."/>
            <person name="Hsieh H.M."/>
            <person name="Youens-Clark K."/>
            <person name="Lutzoni F."/>
            <person name="Miadlikowska J."/>
            <person name="Eastwood D.C."/>
            <person name="Hamelin R.C."/>
            <person name="Grigoriev I.V."/>
            <person name="U'Ren J.M."/>
        </authorList>
    </citation>
    <scope>NUCLEOTIDE SEQUENCE [LARGE SCALE GENOMIC DNA]</scope>
    <source>
        <strain evidence="1 2">ER1909</strain>
    </source>
</reference>
<evidence type="ECO:0000313" key="1">
    <source>
        <dbReference type="EMBL" id="KAI6085475.1"/>
    </source>
</evidence>
<protein>
    <submittedName>
        <fullName evidence="1">Florfenicol exporter</fullName>
    </submittedName>
</protein>
<proteinExistence type="predicted"/>
<gene>
    <name evidence="1" type="ORF">F4821DRAFT_150234</name>
</gene>
<keyword evidence="2" id="KW-1185">Reference proteome</keyword>
<comment type="caution">
    <text evidence="1">The sequence shown here is derived from an EMBL/GenBank/DDBJ whole genome shotgun (WGS) entry which is preliminary data.</text>
</comment>
<organism evidence="1 2">
    <name type="scientific">Hypoxylon rubiginosum</name>
    <dbReference type="NCBI Taxonomy" id="110542"/>
    <lineage>
        <taxon>Eukaryota</taxon>
        <taxon>Fungi</taxon>
        <taxon>Dikarya</taxon>
        <taxon>Ascomycota</taxon>
        <taxon>Pezizomycotina</taxon>
        <taxon>Sordariomycetes</taxon>
        <taxon>Xylariomycetidae</taxon>
        <taxon>Xylariales</taxon>
        <taxon>Hypoxylaceae</taxon>
        <taxon>Hypoxylon</taxon>
    </lineage>
</organism>
<name>A0ACC0CYV8_9PEZI</name>
<dbReference type="EMBL" id="MU394325">
    <property type="protein sequence ID" value="KAI6085475.1"/>
    <property type="molecule type" value="Genomic_DNA"/>
</dbReference>
<accession>A0ACC0CYV8</accession>
<evidence type="ECO:0000313" key="2">
    <source>
        <dbReference type="Proteomes" id="UP001497680"/>
    </source>
</evidence>
<sequence>MSSSEEKKEQGVMAGPAVETDPQSLTYNPEEPEEQVDREDAKAEKRLAQLLEQYGATWEGPDDPQDPYNWPEWRKVTIGIIFSIGQLVTLMSASIIAAALENISRDLGTDASTTQITLSIYFLGLGIGPFFIAALCEMNGRKNIWIISNVWYILWNALCPVGESRALMIIGRFLSATGAGAGVILTGPVMADMYHAKDRGKSLAIASFLPYLGPALGPIVGGIVVDFVYWPWLFWIVSIFDAFITVLGAFIIKESYTPVLLRRKAAARSGQSAGPVLSPLKWAFWHDFFSRLMVYLKRPLRLLIRRPIIQVISLVLALNFGIYTFMLSTFATLWIDRYDQSALFGSLHYISFSIGFCLTAQIGGRVMDIIYRRLRDRPKNKGEGRPEFRVPYMIPGVIFIPAGLFWYGWSAQYRITWVMVDLGAIVFTCGSSILAQSMLAYTLDLFGDLGASANAATRLLSNVLGFVFPIFAPQLYARLDYGWGNSLLAFIFVLLGVPVPLCLWIWGEKLRSLGKTHHEDH</sequence>